<comment type="caution">
    <text evidence="5">The sequence shown here is derived from an EMBL/GenBank/DDBJ whole genome shotgun (WGS) entry which is preliminary data.</text>
</comment>
<dbReference type="OrthoDB" id="67700at2759"/>
<dbReference type="PANTHER" id="PTHR10024">
    <property type="entry name" value="SYNAPTOTAGMIN"/>
    <property type="match status" value="1"/>
</dbReference>
<dbReference type="GO" id="GO:0005886">
    <property type="term" value="C:plasma membrane"/>
    <property type="evidence" value="ECO:0007669"/>
    <property type="project" value="TreeGrafter"/>
</dbReference>
<dbReference type="PRINTS" id="PR00399">
    <property type="entry name" value="SYNAPTOTAGMN"/>
</dbReference>
<keyword evidence="3" id="KW-0812">Transmembrane</keyword>
<feature type="region of interest" description="Disordered" evidence="2">
    <location>
        <begin position="22"/>
        <end position="62"/>
    </location>
</feature>
<dbReference type="GO" id="GO:0000149">
    <property type="term" value="F:SNARE binding"/>
    <property type="evidence" value="ECO:0007669"/>
    <property type="project" value="TreeGrafter"/>
</dbReference>
<dbReference type="GO" id="GO:0005509">
    <property type="term" value="F:calcium ion binding"/>
    <property type="evidence" value="ECO:0007669"/>
    <property type="project" value="TreeGrafter"/>
</dbReference>
<dbReference type="GO" id="GO:0031045">
    <property type="term" value="C:dense core granule"/>
    <property type="evidence" value="ECO:0007669"/>
    <property type="project" value="TreeGrafter"/>
</dbReference>
<dbReference type="GO" id="GO:0030276">
    <property type="term" value="F:clathrin binding"/>
    <property type="evidence" value="ECO:0007669"/>
    <property type="project" value="TreeGrafter"/>
</dbReference>
<dbReference type="SUPFAM" id="SSF49562">
    <property type="entry name" value="C2 domain (Calcium/lipid-binding domain, CaLB)"/>
    <property type="match status" value="1"/>
</dbReference>
<proteinExistence type="predicted"/>
<keyword evidence="3" id="KW-0472">Membrane</keyword>
<keyword evidence="1" id="KW-0677">Repeat</keyword>
<sequence>MAPHPLLGGAFSLPLGESSSILDQLEDDDGDTNSLGLSGGGGDGPLFSSPLASSSPQNNPLTWLTPHRFTRLVKRAVAAAGEEKVVSSTAPTATEPPSSEPAGPGTVQKVFNAVEDIGSKMVDKAAEKTHIPIWGVVLILIGILLLICLGCLLCMRRQWKKFRSSEKGKGVVKGLAGNKLFGKFVSDKIQPEGTDTGGLMANIEDTAIEEEEEVEKKPAEKIGRLNYKLEYDFNSTNLTVSIIQAAELVAMDSGGTSDPYVKVFFAGEKKKKFETKVHRKTLNPVFNETFVFKSIPFADIMAKTLMIQCFDFDR</sequence>
<dbReference type="AlphaFoldDB" id="A0A226EP44"/>
<evidence type="ECO:0000313" key="5">
    <source>
        <dbReference type="EMBL" id="OXA59050.1"/>
    </source>
</evidence>
<dbReference type="Gene3D" id="2.60.40.150">
    <property type="entry name" value="C2 domain"/>
    <property type="match status" value="1"/>
</dbReference>
<dbReference type="PROSITE" id="PS50004">
    <property type="entry name" value="C2"/>
    <property type="match status" value="1"/>
</dbReference>
<dbReference type="InterPro" id="IPR000008">
    <property type="entry name" value="C2_dom"/>
</dbReference>
<organism evidence="5 6">
    <name type="scientific">Folsomia candida</name>
    <name type="common">Springtail</name>
    <dbReference type="NCBI Taxonomy" id="158441"/>
    <lineage>
        <taxon>Eukaryota</taxon>
        <taxon>Metazoa</taxon>
        <taxon>Ecdysozoa</taxon>
        <taxon>Arthropoda</taxon>
        <taxon>Hexapoda</taxon>
        <taxon>Collembola</taxon>
        <taxon>Entomobryomorpha</taxon>
        <taxon>Isotomoidea</taxon>
        <taxon>Isotomidae</taxon>
        <taxon>Proisotominae</taxon>
        <taxon>Folsomia</taxon>
    </lineage>
</organism>
<evidence type="ECO:0000256" key="3">
    <source>
        <dbReference type="SAM" id="Phobius"/>
    </source>
</evidence>
<dbReference type="GO" id="GO:0005544">
    <property type="term" value="F:calcium-dependent phospholipid binding"/>
    <property type="evidence" value="ECO:0007669"/>
    <property type="project" value="TreeGrafter"/>
</dbReference>
<feature type="compositionally biased region" description="Polar residues" evidence="2">
    <location>
        <begin position="86"/>
        <end position="97"/>
    </location>
</feature>
<reference evidence="5 6" key="1">
    <citation type="submission" date="2015-12" db="EMBL/GenBank/DDBJ databases">
        <title>The genome of Folsomia candida.</title>
        <authorList>
            <person name="Faddeeva A."/>
            <person name="Derks M.F."/>
            <person name="Anvar Y."/>
            <person name="Smit S."/>
            <person name="Van Straalen N."/>
            <person name="Roelofs D."/>
        </authorList>
    </citation>
    <scope>NUCLEOTIDE SEQUENCE [LARGE SCALE GENOMIC DNA]</scope>
    <source>
        <strain evidence="5 6">VU population</strain>
        <tissue evidence="5">Whole body</tissue>
    </source>
</reference>
<dbReference type="PRINTS" id="PR00360">
    <property type="entry name" value="C2DOMAIN"/>
</dbReference>
<dbReference type="Pfam" id="PF00168">
    <property type="entry name" value="C2"/>
    <property type="match status" value="1"/>
</dbReference>
<dbReference type="InterPro" id="IPR035892">
    <property type="entry name" value="C2_domain_sf"/>
</dbReference>
<evidence type="ECO:0000256" key="1">
    <source>
        <dbReference type="ARBA" id="ARBA00022737"/>
    </source>
</evidence>
<dbReference type="SMART" id="SM00239">
    <property type="entry name" value="C2"/>
    <property type="match status" value="1"/>
</dbReference>
<evidence type="ECO:0000259" key="4">
    <source>
        <dbReference type="PROSITE" id="PS50004"/>
    </source>
</evidence>
<name>A0A226EP44_FOLCA</name>
<feature type="transmembrane region" description="Helical" evidence="3">
    <location>
        <begin position="131"/>
        <end position="155"/>
    </location>
</feature>
<dbReference type="InterPro" id="IPR001565">
    <property type="entry name" value="Synaptotagmin"/>
</dbReference>
<dbReference type="STRING" id="158441.A0A226EP44"/>
<dbReference type="GO" id="GO:0030672">
    <property type="term" value="C:synaptic vesicle membrane"/>
    <property type="evidence" value="ECO:0007669"/>
    <property type="project" value="TreeGrafter"/>
</dbReference>
<dbReference type="GO" id="GO:0048488">
    <property type="term" value="P:synaptic vesicle endocytosis"/>
    <property type="evidence" value="ECO:0007669"/>
    <property type="project" value="TreeGrafter"/>
</dbReference>
<dbReference type="PANTHER" id="PTHR10024:SF227">
    <property type="entry name" value="SYNAPTOTAGMIN 1"/>
    <property type="match status" value="1"/>
</dbReference>
<dbReference type="GO" id="GO:0001786">
    <property type="term" value="F:phosphatidylserine binding"/>
    <property type="evidence" value="ECO:0007669"/>
    <property type="project" value="TreeGrafter"/>
</dbReference>
<evidence type="ECO:0000313" key="6">
    <source>
        <dbReference type="Proteomes" id="UP000198287"/>
    </source>
</evidence>
<dbReference type="Proteomes" id="UP000198287">
    <property type="component" value="Unassembled WGS sequence"/>
</dbReference>
<evidence type="ECO:0000256" key="2">
    <source>
        <dbReference type="SAM" id="MobiDB-lite"/>
    </source>
</evidence>
<accession>A0A226EP44</accession>
<dbReference type="GO" id="GO:0030424">
    <property type="term" value="C:axon"/>
    <property type="evidence" value="ECO:0007669"/>
    <property type="project" value="TreeGrafter"/>
</dbReference>
<protein>
    <submittedName>
        <fullName evidence="5">Synaptotagmin 1</fullName>
    </submittedName>
</protein>
<keyword evidence="3" id="KW-1133">Transmembrane helix</keyword>
<keyword evidence="6" id="KW-1185">Reference proteome</keyword>
<dbReference type="GO" id="GO:0048791">
    <property type="term" value="P:calcium ion-regulated exocytosis of neurotransmitter"/>
    <property type="evidence" value="ECO:0007669"/>
    <property type="project" value="TreeGrafter"/>
</dbReference>
<gene>
    <name evidence="5" type="ORF">Fcan01_04107</name>
</gene>
<feature type="compositionally biased region" description="Low complexity" evidence="2">
    <location>
        <begin position="45"/>
        <end position="61"/>
    </location>
</feature>
<feature type="domain" description="C2" evidence="4">
    <location>
        <begin position="221"/>
        <end position="314"/>
    </location>
</feature>
<dbReference type="EMBL" id="LNIX01000002">
    <property type="protein sequence ID" value="OXA59050.1"/>
    <property type="molecule type" value="Genomic_DNA"/>
</dbReference>
<feature type="region of interest" description="Disordered" evidence="2">
    <location>
        <begin position="84"/>
        <end position="106"/>
    </location>
</feature>